<sequence length="103" mass="11372">MSLSDIPSRSLTVRSIPAAELYTSDLYHATAGGIFLVKDMIRGCNCRAHLSYRSCWELQTRTVIAFNTSGSGINSSIFRRAIDAGSAEKLLLPLTRQAAYRFL</sequence>
<evidence type="ECO:0000313" key="2">
    <source>
        <dbReference type="Proteomes" id="UP000824782"/>
    </source>
</evidence>
<keyword evidence="2" id="KW-1185">Reference proteome</keyword>
<protein>
    <submittedName>
        <fullName evidence="1">Uncharacterized protein</fullName>
    </submittedName>
</protein>
<name>A0AAV7B4M2_ENGPU</name>
<proteinExistence type="predicted"/>
<dbReference type="Proteomes" id="UP000824782">
    <property type="component" value="Unassembled WGS sequence"/>
</dbReference>
<dbReference type="EMBL" id="WNYA01000006">
    <property type="protein sequence ID" value="KAG8567293.1"/>
    <property type="molecule type" value="Genomic_DNA"/>
</dbReference>
<comment type="caution">
    <text evidence="1">The sequence shown here is derived from an EMBL/GenBank/DDBJ whole genome shotgun (WGS) entry which is preliminary data.</text>
</comment>
<organism evidence="1 2">
    <name type="scientific">Engystomops pustulosus</name>
    <name type="common">Tungara frog</name>
    <name type="synonym">Physalaemus pustulosus</name>
    <dbReference type="NCBI Taxonomy" id="76066"/>
    <lineage>
        <taxon>Eukaryota</taxon>
        <taxon>Metazoa</taxon>
        <taxon>Chordata</taxon>
        <taxon>Craniata</taxon>
        <taxon>Vertebrata</taxon>
        <taxon>Euteleostomi</taxon>
        <taxon>Amphibia</taxon>
        <taxon>Batrachia</taxon>
        <taxon>Anura</taxon>
        <taxon>Neobatrachia</taxon>
        <taxon>Hyloidea</taxon>
        <taxon>Leptodactylidae</taxon>
        <taxon>Leiuperinae</taxon>
        <taxon>Engystomops</taxon>
    </lineage>
</organism>
<evidence type="ECO:0000313" key="1">
    <source>
        <dbReference type="EMBL" id="KAG8567293.1"/>
    </source>
</evidence>
<dbReference type="AlphaFoldDB" id="A0AAV7B4M2"/>
<accession>A0AAV7B4M2</accession>
<gene>
    <name evidence="1" type="ORF">GDO81_013566</name>
</gene>
<reference evidence="1" key="1">
    <citation type="thesis" date="2020" institute="ProQuest LLC" country="789 East Eisenhower Parkway, Ann Arbor, MI, USA">
        <title>Comparative Genomics and Chromosome Evolution.</title>
        <authorList>
            <person name="Mudd A.B."/>
        </authorList>
    </citation>
    <scope>NUCLEOTIDE SEQUENCE</scope>
    <source>
        <strain evidence="1">237g6f4</strain>
        <tissue evidence="1">Blood</tissue>
    </source>
</reference>